<feature type="compositionally biased region" description="Basic and acidic residues" evidence="1">
    <location>
        <begin position="172"/>
        <end position="188"/>
    </location>
</feature>
<feature type="region of interest" description="Disordered" evidence="1">
    <location>
        <begin position="164"/>
        <end position="188"/>
    </location>
</feature>
<evidence type="ECO:0000313" key="2">
    <source>
        <dbReference type="EMBL" id="SAK95220.1"/>
    </source>
</evidence>
<keyword evidence="3" id="KW-1185">Reference proteome</keyword>
<dbReference type="Gene3D" id="3.30.2310.20">
    <property type="entry name" value="RelE-like"/>
    <property type="match status" value="1"/>
</dbReference>
<feature type="compositionally biased region" description="Basic and acidic residues" evidence="1">
    <location>
        <begin position="79"/>
        <end position="90"/>
    </location>
</feature>
<name>A0A158DLC6_9BURK</name>
<proteinExistence type="predicted"/>
<gene>
    <name evidence="2" type="ORF">AWB79_07202</name>
</gene>
<dbReference type="AlphaFoldDB" id="A0A158DLC6"/>
<dbReference type="SUPFAM" id="SSF143011">
    <property type="entry name" value="RelE-like"/>
    <property type="match status" value="1"/>
</dbReference>
<organism evidence="2 3">
    <name type="scientific">Caballeronia hypogeia</name>
    <dbReference type="NCBI Taxonomy" id="1777140"/>
    <lineage>
        <taxon>Bacteria</taxon>
        <taxon>Pseudomonadati</taxon>
        <taxon>Pseudomonadota</taxon>
        <taxon>Betaproteobacteria</taxon>
        <taxon>Burkholderiales</taxon>
        <taxon>Burkholderiaceae</taxon>
        <taxon>Caballeronia</taxon>
    </lineage>
</organism>
<protein>
    <submittedName>
        <fullName evidence="2">Addiction module toxin, Txe/YoeB</fullName>
    </submittedName>
</protein>
<dbReference type="InterPro" id="IPR009614">
    <property type="entry name" value="YoeB_toxin"/>
</dbReference>
<comment type="caution">
    <text evidence="2">The sequence shown here is derived from an EMBL/GenBank/DDBJ whole genome shotgun (WGS) entry which is preliminary data.</text>
</comment>
<reference evidence="2" key="1">
    <citation type="submission" date="2016-01" db="EMBL/GenBank/DDBJ databases">
        <authorList>
            <person name="Peeters C."/>
        </authorList>
    </citation>
    <scope>NUCLEOTIDE SEQUENCE</scope>
    <source>
        <strain evidence="2">LMG 29322</strain>
    </source>
</reference>
<evidence type="ECO:0000313" key="3">
    <source>
        <dbReference type="Proteomes" id="UP000054851"/>
    </source>
</evidence>
<accession>A0A158DLC6</accession>
<dbReference type="STRING" id="1777140.AWB79_07202"/>
<feature type="region of interest" description="Disordered" evidence="1">
    <location>
        <begin position="79"/>
        <end position="98"/>
    </location>
</feature>
<evidence type="ECO:0000256" key="1">
    <source>
        <dbReference type="SAM" id="MobiDB-lite"/>
    </source>
</evidence>
<dbReference type="InterPro" id="IPR035093">
    <property type="entry name" value="RelE/ParE_toxin_dom_sf"/>
</dbReference>
<dbReference type="Proteomes" id="UP000054851">
    <property type="component" value="Unassembled WGS sequence"/>
</dbReference>
<dbReference type="GO" id="GO:0006401">
    <property type="term" value="P:RNA catabolic process"/>
    <property type="evidence" value="ECO:0007669"/>
    <property type="project" value="InterPro"/>
</dbReference>
<dbReference type="EMBL" id="FCOA02000048">
    <property type="protein sequence ID" value="SAK95220.1"/>
    <property type="molecule type" value="Genomic_DNA"/>
</dbReference>
<dbReference type="GO" id="GO:0004519">
    <property type="term" value="F:endonuclease activity"/>
    <property type="evidence" value="ECO:0007669"/>
    <property type="project" value="InterPro"/>
</dbReference>
<dbReference type="Pfam" id="PF06769">
    <property type="entry name" value="YoeB_toxin"/>
    <property type="match status" value="1"/>
</dbReference>
<sequence>MVRIVELIERGYDEAGEAGTLSESGAMQLLDSDQLVLVSKQSWERTEARLEELERELDERKLEESLAWFREQGYTEDKLHSPKDLADRAEGGAGSARVENRPRRSTFFRSVGRSFHETNEAGRLMARGMMFSIPSWNEYHSWRGSDSKGFEKLPRLIVEGCRNPFTGTGKPEPLRGEKMWSRRVDEKN</sequence>